<dbReference type="Gene3D" id="3.30.70.1030">
    <property type="entry name" value="Apc35880, domain 1"/>
    <property type="match status" value="2"/>
</dbReference>
<keyword evidence="2" id="KW-0479">Metal-binding</keyword>
<dbReference type="GO" id="GO:0046872">
    <property type="term" value="F:metal ion binding"/>
    <property type="evidence" value="ECO:0007669"/>
    <property type="project" value="UniProtKB-KW"/>
</dbReference>
<organism evidence="4">
    <name type="scientific">mine drainage metagenome</name>
    <dbReference type="NCBI Taxonomy" id="410659"/>
    <lineage>
        <taxon>unclassified sequences</taxon>
        <taxon>metagenomes</taxon>
        <taxon>ecological metagenomes</taxon>
    </lineage>
</organism>
<dbReference type="PANTHER" id="PTHR36843:SF1">
    <property type="entry name" value="COPROHEME DECARBOXYLASE"/>
    <property type="match status" value="1"/>
</dbReference>
<protein>
    <submittedName>
        <fullName evidence="4">Putative oxidoreductase/oxygenase/dismutase</fullName>
    </submittedName>
</protein>
<gene>
    <name evidence="4" type="primary">ywfI</name>
    <name evidence="4" type="ORF">CARN4_1159</name>
</gene>
<dbReference type="InterPro" id="IPR010644">
    <property type="entry name" value="ChdC/CLD"/>
</dbReference>
<accession>E6Q5M8</accession>
<evidence type="ECO:0000313" key="4">
    <source>
        <dbReference type="EMBL" id="CBI02497.1"/>
    </source>
</evidence>
<sequence>MPESLEGWWILHRMFRFDRLLWESLGEKRRAKIAGRARDLFEHMHAGEDGDIGLTQLVGHKGDFMLTHYARGYDGLAYAQMLVDKLELRMFLEPMDSYVSVLEVGMYDATGKIHADLAARGLEQGGEEWVRAFDEALASQAISPYIAPRLWAKIPRRRYTCFYPMDKRRGESVNWYMTPFDERRKMMHEHGLIGRTYAGKLTQVISGSIGYDDFEWGVDLYADDPLIFKKIVYEMRFDEASAKYGEFGSFWSGVQFAPAQLGVFLDGDSVPALDE</sequence>
<dbReference type="NCBIfam" id="NF008913">
    <property type="entry name" value="PRK12276.1"/>
    <property type="match status" value="1"/>
</dbReference>
<dbReference type="AlphaFoldDB" id="E6Q5M8"/>
<dbReference type="SUPFAM" id="SSF54909">
    <property type="entry name" value="Dimeric alpha+beta barrel"/>
    <property type="match status" value="1"/>
</dbReference>
<dbReference type="GO" id="GO:0016491">
    <property type="term" value="F:oxidoreductase activity"/>
    <property type="evidence" value="ECO:0007669"/>
    <property type="project" value="InterPro"/>
</dbReference>
<name>E6Q5M8_9ZZZZ</name>
<proteinExistence type="predicted"/>
<reference evidence="4" key="1">
    <citation type="submission" date="2009-10" db="EMBL/GenBank/DDBJ databases">
        <title>Diversity of trophic interactions inside an arsenic-rich microbial ecosystem.</title>
        <authorList>
            <person name="Bertin P.N."/>
            <person name="Heinrich-Salmeron A."/>
            <person name="Pelletier E."/>
            <person name="Goulhen-Chollet F."/>
            <person name="Arsene-Ploetze F."/>
            <person name="Gallien S."/>
            <person name="Calteau A."/>
            <person name="Vallenet D."/>
            <person name="Casiot C."/>
            <person name="Chane-Woon-Ming B."/>
            <person name="Giloteaux L."/>
            <person name="Barakat M."/>
            <person name="Bonnefoy V."/>
            <person name="Bruneel O."/>
            <person name="Chandler M."/>
            <person name="Cleiss J."/>
            <person name="Duran R."/>
            <person name="Elbaz-Poulichet F."/>
            <person name="Fonknechten N."/>
            <person name="Lauga B."/>
            <person name="Mornico D."/>
            <person name="Ortet P."/>
            <person name="Schaeffer C."/>
            <person name="Siguier P."/>
            <person name="Alexander Thil Smith A."/>
            <person name="Van Dorsselaer A."/>
            <person name="Weissenbach J."/>
            <person name="Medigue C."/>
            <person name="Le Paslier D."/>
        </authorList>
    </citation>
    <scope>NUCLEOTIDE SEQUENCE</scope>
</reference>
<dbReference type="InterPro" id="IPR011008">
    <property type="entry name" value="Dimeric_a/b-barrel"/>
</dbReference>
<evidence type="ECO:0000256" key="1">
    <source>
        <dbReference type="ARBA" id="ARBA00022617"/>
    </source>
</evidence>
<comment type="caution">
    <text evidence="4">The sequence shown here is derived from an EMBL/GenBank/DDBJ whole genome shotgun (WGS) entry which is preliminary data.</text>
</comment>
<keyword evidence="3" id="KW-0408">Iron</keyword>
<evidence type="ECO:0000256" key="3">
    <source>
        <dbReference type="ARBA" id="ARBA00023004"/>
    </source>
</evidence>
<dbReference type="EMBL" id="CABO01000038">
    <property type="protein sequence ID" value="CBI02497.1"/>
    <property type="molecule type" value="Genomic_DNA"/>
</dbReference>
<dbReference type="Pfam" id="PF06778">
    <property type="entry name" value="Chlor_dismutase"/>
    <property type="match status" value="1"/>
</dbReference>
<dbReference type="PANTHER" id="PTHR36843">
    <property type="entry name" value="HEME-DEPENDENT PEROXIDASE YWFI-RELATED"/>
    <property type="match status" value="1"/>
</dbReference>
<evidence type="ECO:0000256" key="2">
    <source>
        <dbReference type="ARBA" id="ARBA00022723"/>
    </source>
</evidence>
<keyword evidence="1" id="KW-0349">Heme</keyword>
<dbReference type="GO" id="GO:0020037">
    <property type="term" value="F:heme binding"/>
    <property type="evidence" value="ECO:0007669"/>
    <property type="project" value="InterPro"/>
</dbReference>